<dbReference type="PROSITE" id="PS50005">
    <property type="entry name" value="TPR"/>
    <property type="match status" value="2"/>
</dbReference>
<feature type="repeat" description="TPR" evidence="3">
    <location>
        <begin position="187"/>
        <end position="220"/>
    </location>
</feature>
<protein>
    <submittedName>
        <fullName evidence="6">Tetratricopeptide repeat protein</fullName>
    </submittedName>
</protein>
<dbReference type="InterPro" id="IPR051012">
    <property type="entry name" value="CellSynth/LPSAsmb/PSIAsmb"/>
</dbReference>
<sequence length="493" mass="57434">MSKDSKAYQPKGKLLSFHPTGEYYFAKGLKAYQRKDFYKSKKYLERAIQLEPGEPMIYCQLAIVCTELGDYQQSNRYLHEILEELDEHMLECHYFLANNYAHLGLFKDAYTHASLYLKLDQDGEFVEDTEELLDLLTLEAEELEEDLYEEDDLIVKQDEARRLLESGHFPRAVDLLEEVIEEFPEYWSAYNNLALAYFYLGETSKADDILEDVLTKNPGNLHALCNKLVFAFYLKDKEKVNSLKEVLKKIKPMLHEHQFKLGASFALVGEYELAYGWLRKLQRVGFEGDGPFYYWLSYSAYHTKRQSMAEQAWKRVLEFSPEKEGHEPWEKNKPEAAGFEHIPKAIHQKLESSFIEERLFGLFLASLSAEKEQLLTSMKPKYLIEKEYVDFLSMEACEKPIMRSGHETAMELYKQHQPIGTTQSSLFLLWFTILPGLMKENVQANNSKALAAATEYMWRKQRGERTSQQQVAKLYSLSSSTLQKYVKIVKGLI</sequence>
<dbReference type="PANTHER" id="PTHR45586">
    <property type="entry name" value="TPR REPEAT-CONTAINING PROTEIN PA4667"/>
    <property type="match status" value="1"/>
</dbReference>
<comment type="caution">
    <text evidence="6">The sequence shown here is derived from an EMBL/GenBank/DDBJ whole genome shotgun (WGS) entry which is preliminary data.</text>
</comment>
<name>A0ABV6KUY4_9BACI</name>
<dbReference type="InterPro" id="IPR011990">
    <property type="entry name" value="TPR-like_helical_dom_sf"/>
</dbReference>
<dbReference type="RefSeq" id="WP_377058772.1">
    <property type="nucleotide sequence ID" value="NZ_JBHLUU010000117.1"/>
</dbReference>
<evidence type="ECO:0000259" key="5">
    <source>
        <dbReference type="Pfam" id="PF05225"/>
    </source>
</evidence>
<feature type="coiled-coil region" evidence="4">
    <location>
        <begin position="126"/>
        <end position="153"/>
    </location>
</feature>
<dbReference type="Pfam" id="PF14559">
    <property type="entry name" value="TPR_19"/>
    <property type="match status" value="1"/>
</dbReference>
<evidence type="ECO:0000256" key="4">
    <source>
        <dbReference type="SAM" id="Coils"/>
    </source>
</evidence>
<keyword evidence="2 3" id="KW-0802">TPR repeat</keyword>
<dbReference type="SUPFAM" id="SSF48452">
    <property type="entry name" value="TPR-like"/>
    <property type="match status" value="2"/>
</dbReference>
<evidence type="ECO:0000313" key="6">
    <source>
        <dbReference type="EMBL" id="MFC0477139.1"/>
    </source>
</evidence>
<evidence type="ECO:0000256" key="3">
    <source>
        <dbReference type="PROSITE-ProRule" id="PRU00339"/>
    </source>
</evidence>
<reference evidence="6 7" key="1">
    <citation type="submission" date="2024-09" db="EMBL/GenBank/DDBJ databases">
        <authorList>
            <person name="Sun Q."/>
            <person name="Mori K."/>
        </authorList>
    </citation>
    <scope>NUCLEOTIDE SEQUENCE [LARGE SCALE GENOMIC DNA]</scope>
    <source>
        <strain evidence="6 7">CGMCC 1.9126</strain>
    </source>
</reference>
<keyword evidence="1" id="KW-0677">Repeat</keyword>
<dbReference type="InterPro" id="IPR019734">
    <property type="entry name" value="TPR_rpt"/>
</dbReference>
<accession>A0ABV6KUY4</accession>
<feature type="domain" description="HTH psq-type" evidence="5">
    <location>
        <begin position="449"/>
        <end position="487"/>
    </location>
</feature>
<dbReference type="Gene3D" id="1.25.40.10">
    <property type="entry name" value="Tetratricopeptide repeat domain"/>
    <property type="match status" value="2"/>
</dbReference>
<keyword evidence="7" id="KW-1185">Reference proteome</keyword>
<evidence type="ECO:0000256" key="2">
    <source>
        <dbReference type="ARBA" id="ARBA00022803"/>
    </source>
</evidence>
<dbReference type="SMART" id="SM00028">
    <property type="entry name" value="TPR"/>
    <property type="match status" value="5"/>
</dbReference>
<keyword evidence="4" id="KW-0175">Coiled coil</keyword>
<feature type="repeat" description="TPR" evidence="3">
    <location>
        <begin position="21"/>
        <end position="54"/>
    </location>
</feature>
<proteinExistence type="predicted"/>
<dbReference type="PANTHER" id="PTHR45586:SF1">
    <property type="entry name" value="LIPOPOLYSACCHARIDE ASSEMBLY PROTEIN B"/>
    <property type="match status" value="1"/>
</dbReference>
<evidence type="ECO:0000313" key="7">
    <source>
        <dbReference type="Proteomes" id="UP001589738"/>
    </source>
</evidence>
<dbReference type="EMBL" id="JBHLUU010000117">
    <property type="protein sequence ID" value="MFC0477139.1"/>
    <property type="molecule type" value="Genomic_DNA"/>
</dbReference>
<dbReference type="Proteomes" id="UP001589738">
    <property type="component" value="Unassembled WGS sequence"/>
</dbReference>
<organism evidence="6 7">
    <name type="scientific">Robertmurraya beringensis</name>
    <dbReference type="NCBI Taxonomy" id="641660"/>
    <lineage>
        <taxon>Bacteria</taxon>
        <taxon>Bacillati</taxon>
        <taxon>Bacillota</taxon>
        <taxon>Bacilli</taxon>
        <taxon>Bacillales</taxon>
        <taxon>Bacillaceae</taxon>
        <taxon>Robertmurraya</taxon>
    </lineage>
</organism>
<dbReference type="Pfam" id="PF13181">
    <property type="entry name" value="TPR_8"/>
    <property type="match status" value="1"/>
</dbReference>
<dbReference type="Pfam" id="PF05225">
    <property type="entry name" value="HTH_psq"/>
    <property type="match status" value="1"/>
</dbReference>
<dbReference type="InterPro" id="IPR007889">
    <property type="entry name" value="HTH_Psq"/>
</dbReference>
<gene>
    <name evidence="6" type="ORF">ACFFHF_18200</name>
</gene>
<evidence type="ECO:0000256" key="1">
    <source>
        <dbReference type="ARBA" id="ARBA00022737"/>
    </source>
</evidence>